<keyword evidence="1" id="KW-0812">Transmembrane</keyword>
<keyword evidence="1" id="KW-1133">Transmembrane helix</keyword>
<protein>
    <submittedName>
        <fullName evidence="2">Uncharacterized protein</fullName>
    </submittedName>
</protein>
<proteinExistence type="predicted"/>
<gene>
    <name evidence="2" type="ORF">WOSG25_140050</name>
</gene>
<name>A0A069CWW5_WEIOS</name>
<accession>A0A069CWW5</accession>
<feature type="transmembrane region" description="Helical" evidence="1">
    <location>
        <begin position="14"/>
        <end position="38"/>
    </location>
</feature>
<dbReference type="RefSeq" id="WP_190279654.1">
    <property type="nucleotide sequence ID" value="NZ_DF820497.1"/>
</dbReference>
<evidence type="ECO:0000313" key="3">
    <source>
        <dbReference type="Proteomes" id="UP000030643"/>
    </source>
</evidence>
<evidence type="ECO:0000313" key="2">
    <source>
        <dbReference type="EMBL" id="GAK31703.1"/>
    </source>
</evidence>
<reference evidence="3" key="1">
    <citation type="journal article" date="2014" name="Genome Announc.">
        <title>Draft genome sequence of Weissella oryzae SG25T, isolated from fermented rice grains.</title>
        <authorList>
            <person name="Tanizawa Y."/>
            <person name="Fujisawa T."/>
            <person name="Mochizuki T."/>
            <person name="Kaminuma E."/>
            <person name="Suzuki Y."/>
            <person name="Nakamura Y."/>
            <person name="Tohno M."/>
        </authorList>
    </citation>
    <scope>NUCLEOTIDE SEQUENCE [LARGE SCALE GENOMIC DNA]</scope>
    <source>
        <strain evidence="3">DSM 25784 / JCM 18191 / LMG 30913 / SG25</strain>
    </source>
</reference>
<dbReference type="EMBL" id="DF820497">
    <property type="protein sequence ID" value="GAK31703.1"/>
    <property type="molecule type" value="Genomic_DNA"/>
</dbReference>
<keyword evidence="1" id="KW-0472">Membrane</keyword>
<keyword evidence="3" id="KW-1185">Reference proteome</keyword>
<dbReference type="Proteomes" id="UP000030643">
    <property type="component" value="Unassembled WGS sequence"/>
</dbReference>
<sequence>MQIFFNLLDVLQQLLTSFMSAFIAVIGTACGAGLIAVVKRSKNHKH</sequence>
<dbReference type="AlphaFoldDB" id="A0A069CWW5"/>
<evidence type="ECO:0000256" key="1">
    <source>
        <dbReference type="SAM" id="Phobius"/>
    </source>
</evidence>
<organism evidence="2 3">
    <name type="scientific">Weissella oryzae (strain DSM 25784 / JCM 18191 / LMG 30913 / SG25)</name>
    <dbReference type="NCBI Taxonomy" id="1329250"/>
    <lineage>
        <taxon>Bacteria</taxon>
        <taxon>Bacillati</taxon>
        <taxon>Bacillota</taxon>
        <taxon>Bacilli</taxon>
        <taxon>Lactobacillales</taxon>
        <taxon>Lactobacillaceae</taxon>
        <taxon>Weissella</taxon>
    </lineage>
</organism>